<feature type="compositionally biased region" description="Polar residues" evidence="1">
    <location>
        <begin position="26"/>
        <end position="42"/>
    </location>
</feature>
<dbReference type="Proteomes" id="UP000623467">
    <property type="component" value="Unassembled WGS sequence"/>
</dbReference>
<name>A0A8H6XL78_9AGAR</name>
<keyword evidence="4" id="KW-1185">Reference proteome</keyword>
<feature type="transmembrane region" description="Helical" evidence="2">
    <location>
        <begin position="111"/>
        <end position="134"/>
    </location>
</feature>
<dbReference type="OrthoDB" id="2846024at2759"/>
<keyword evidence="2" id="KW-1133">Transmembrane helix</keyword>
<proteinExistence type="predicted"/>
<keyword evidence="2" id="KW-0472">Membrane</keyword>
<evidence type="ECO:0000313" key="4">
    <source>
        <dbReference type="Proteomes" id="UP000623467"/>
    </source>
</evidence>
<comment type="caution">
    <text evidence="3">The sequence shown here is derived from an EMBL/GenBank/DDBJ whole genome shotgun (WGS) entry which is preliminary data.</text>
</comment>
<protein>
    <submittedName>
        <fullName evidence="3">Uncharacterized protein</fullName>
    </submittedName>
</protein>
<accession>A0A8H6XL78</accession>
<feature type="transmembrane region" description="Helical" evidence="2">
    <location>
        <begin position="78"/>
        <end position="99"/>
    </location>
</feature>
<evidence type="ECO:0000256" key="1">
    <source>
        <dbReference type="SAM" id="MobiDB-lite"/>
    </source>
</evidence>
<evidence type="ECO:0000313" key="3">
    <source>
        <dbReference type="EMBL" id="KAF7343713.1"/>
    </source>
</evidence>
<reference evidence="3" key="1">
    <citation type="submission" date="2020-05" db="EMBL/GenBank/DDBJ databases">
        <title>Mycena genomes resolve the evolution of fungal bioluminescence.</title>
        <authorList>
            <person name="Tsai I.J."/>
        </authorList>
    </citation>
    <scope>NUCLEOTIDE SEQUENCE</scope>
    <source>
        <strain evidence="3">160909Yilan</strain>
    </source>
</reference>
<dbReference type="EMBL" id="JACAZH010000022">
    <property type="protein sequence ID" value="KAF7343713.1"/>
    <property type="molecule type" value="Genomic_DNA"/>
</dbReference>
<evidence type="ECO:0000256" key="2">
    <source>
        <dbReference type="SAM" id="Phobius"/>
    </source>
</evidence>
<dbReference type="AlphaFoldDB" id="A0A8H6XL78"/>
<feature type="region of interest" description="Disordered" evidence="1">
    <location>
        <begin position="1"/>
        <end position="57"/>
    </location>
</feature>
<sequence length="250" mass="27253">MAEPTPTPTAGTPNSDPGTRRPAKSPTIQLVSSSPTQDNTAFPRSHGEKPGPPKHHEHVVRTIRADRYEHQQRTLSTLVLAGTFMAGVEGQILSIILSLEGESKLRTGGMCFAVLGVVNTSFAALYSAVTYIWLKSSWTPGPKLFHEWVAGCVGMMIRWCSSFLVIGTYAGFIALIFFFLRKFANRYRHFCDHDRLLDGSMPHDLGILLLVWSGPRVARMDPGGSLPGEEKHASAWAFPELGCGGSVSAD</sequence>
<keyword evidence="2" id="KW-0812">Transmembrane</keyword>
<gene>
    <name evidence="3" type="ORF">MSAN_01951600</name>
</gene>
<organism evidence="3 4">
    <name type="scientific">Mycena sanguinolenta</name>
    <dbReference type="NCBI Taxonomy" id="230812"/>
    <lineage>
        <taxon>Eukaryota</taxon>
        <taxon>Fungi</taxon>
        <taxon>Dikarya</taxon>
        <taxon>Basidiomycota</taxon>
        <taxon>Agaricomycotina</taxon>
        <taxon>Agaricomycetes</taxon>
        <taxon>Agaricomycetidae</taxon>
        <taxon>Agaricales</taxon>
        <taxon>Marasmiineae</taxon>
        <taxon>Mycenaceae</taxon>
        <taxon>Mycena</taxon>
    </lineage>
</organism>
<feature type="transmembrane region" description="Helical" evidence="2">
    <location>
        <begin position="156"/>
        <end position="180"/>
    </location>
</feature>